<keyword evidence="4" id="KW-0456">Lyase</keyword>
<reference evidence="6 7" key="1">
    <citation type="submission" date="2024-02" db="EMBL/GenBank/DDBJ databases">
        <title>Microbulbifer aestuariivivens NBRC 112533.</title>
        <authorList>
            <person name="Ichikawa N."/>
            <person name="Katano-Makiyama Y."/>
            <person name="Hidaka K."/>
        </authorList>
    </citation>
    <scope>NUCLEOTIDE SEQUENCE [LARGE SCALE GENOMIC DNA]</scope>
    <source>
        <strain evidence="6 7">NBRC 112533</strain>
    </source>
</reference>
<evidence type="ECO:0000313" key="7">
    <source>
        <dbReference type="Proteomes" id="UP001408594"/>
    </source>
</evidence>
<comment type="similarity">
    <text evidence="1">Belongs to the Gfa family.</text>
</comment>
<dbReference type="PROSITE" id="PS51891">
    <property type="entry name" value="CENP_V_GFA"/>
    <property type="match status" value="1"/>
</dbReference>
<dbReference type="SUPFAM" id="SSF51316">
    <property type="entry name" value="Mss4-like"/>
    <property type="match status" value="1"/>
</dbReference>
<dbReference type="InterPro" id="IPR011057">
    <property type="entry name" value="Mss4-like_sf"/>
</dbReference>
<keyword evidence="2" id="KW-0479">Metal-binding</keyword>
<evidence type="ECO:0000259" key="5">
    <source>
        <dbReference type="PROSITE" id="PS51891"/>
    </source>
</evidence>
<dbReference type="PANTHER" id="PTHR33337:SF40">
    <property type="entry name" value="CENP-V_GFA DOMAIN-CONTAINING PROTEIN-RELATED"/>
    <property type="match status" value="1"/>
</dbReference>
<evidence type="ECO:0000256" key="4">
    <source>
        <dbReference type="ARBA" id="ARBA00023239"/>
    </source>
</evidence>
<feature type="domain" description="CENP-V/GFA" evidence="5">
    <location>
        <begin position="4"/>
        <end position="122"/>
    </location>
</feature>
<organism evidence="6 7">
    <name type="scientific">Microbulbifer aestuariivivens</name>
    <dbReference type="NCBI Taxonomy" id="1908308"/>
    <lineage>
        <taxon>Bacteria</taxon>
        <taxon>Pseudomonadati</taxon>
        <taxon>Pseudomonadota</taxon>
        <taxon>Gammaproteobacteria</taxon>
        <taxon>Cellvibrionales</taxon>
        <taxon>Microbulbiferaceae</taxon>
        <taxon>Microbulbifer</taxon>
    </lineage>
</organism>
<dbReference type="Proteomes" id="UP001408594">
    <property type="component" value="Unassembled WGS sequence"/>
</dbReference>
<dbReference type="EMBL" id="BAABRT010000012">
    <property type="protein sequence ID" value="GAA5525230.1"/>
    <property type="molecule type" value="Genomic_DNA"/>
</dbReference>
<gene>
    <name evidence="6" type="ORF">Maes01_01795</name>
</gene>
<dbReference type="Pfam" id="PF04828">
    <property type="entry name" value="GFA"/>
    <property type="match status" value="1"/>
</dbReference>
<dbReference type="RefSeq" id="WP_345550746.1">
    <property type="nucleotide sequence ID" value="NZ_BAABRT010000012.1"/>
</dbReference>
<keyword evidence="7" id="KW-1185">Reference proteome</keyword>
<dbReference type="InterPro" id="IPR006913">
    <property type="entry name" value="CENP-V/GFA"/>
</dbReference>
<name>A0ABP9WPV5_9GAMM</name>
<comment type="caution">
    <text evidence="6">The sequence shown here is derived from an EMBL/GenBank/DDBJ whole genome shotgun (WGS) entry which is preliminary data.</text>
</comment>
<evidence type="ECO:0000256" key="1">
    <source>
        <dbReference type="ARBA" id="ARBA00005495"/>
    </source>
</evidence>
<proteinExistence type="inferred from homology"/>
<evidence type="ECO:0000256" key="3">
    <source>
        <dbReference type="ARBA" id="ARBA00022833"/>
    </source>
</evidence>
<keyword evidence="3" id="KW-0862">Zinc</keyword>
<dbReference type="Gene3D" id="3.90.1590.10">
    <property type="entry name" value="glutathione-dependent formaldehyde- activating enzyme (gfa)"/>
    <property type="match status" value="1"/>
</dbReference>
<sequence>MKTLSGGCACGEVRYECTEKPLLQFICHCRDCQHSGGSAFMAFVFVPRDRLTYLSGNLHHYDVSAESGRLLRRQFCGSCGSPVSAHWPAAPLVELLTSASLDDQRLFTPTHELWMSRAEPWHPVHPDTLKLPHGPDEQLVRATLRAHFAARQQP</sequence>
<evidence type="ECO:0000313" key="6">
    <source>
        <dbReference type="EMBL" id="GAA5525230.1"/>
    </source>
</evidence>
<evidence type="ECO:0000256" key="2">
    <source>
        <dbReference type="ARBA" id="ARBA00022723"/>
    </source>
</evidence>
<dbReference type="PANTHER" id="PTHR33337">
    <property type="entry name" value="GFA DOMAIN-CONTAINING PROTEIN"/>
    <property type="match status" value="1"/>
</dbReference>
<protein>
    <recommendedName>
        <fullName evidence="5">CENP-V/GFA domain-containing protein</fullName>
    </recommendedName>
</protein>
<accession>A0ABP9WPV5</accession>